<dbReference type="RefSeq" id="WP_070078172.1">
    <property type="nucleotide sequence ID" value="NZ_CP017415.1"/>
</dbReference>
<evidence type="ECO:0008006" key="4">
    <source>
        <dbReference type="Google" id="ProtNLM"/>
    </source>
</evidence>
<dbReference type="Proteomes" id="UP000095401">
    <property type="component" value="Chromosome"/>
</dbReference>
<dbReference type="AlphaFoldDB" id="A0A1D8IMU8"/>
<evidence type="ECO:0000313" key="3">
    <source>
        <dbReference type="Proteomes" id="UP000095401"/>
    </source>
</evidence>
<keyword evidence="3" id="KW-1185">Reference proteome</keyword>
<gene>
    <name evidence="2" type="ORF">BI364_07250</name>
</gene>
<evidence type="ECO:0000256" key="1">
    <source>
        <dbReference type="SAM" id="Phobius"/>
    </source>
</evidence>
<keyword evidence="1" id="KW-0472">Membrane</keyword>
<keyword evidence="1" id="KW-1133">Transmembrane helix</keyword>
<dbReference type="EMBL" id="CP017415">
    <property type="protein sequence ID" value="AOU97787.1"/>
    <property type="molecule type" value="Genomic_DNA"/>
</dbReference>
<name>A0A1D8IMU8_9GAMM</name>
<protein>
    <recommendedName>
        <fullName evidence="4">Heme exporter protein D</fullName>
    </recommendedName>
</protein>
<feature type="transmembrane region" description="Helical" evidence="1">
    <location>
        <begin position="6"/>
        <end position="29"/>
    </location>
</feature>
<evidence type="ECO:0000313" key="2">
    <source>
        <dbReference type="EMBL" id="AOU97787.1"/>
    </source>
</evidence>
<reference evidence="3" key="1">
    <citation type="submission" date="2016-09" db="EMBL/GenBank/DDBJ databases">
        <title>Acidihalobacter prosperus F5.</title>
        <authorList>
            <person name="Khaleque H.N."/>
            <person name="Ramsay J.P."/>
            <person name="Kaksonen A.H."/>
            <person name="Boxall N.J."/>
            <person name="Watkin E.L.J."/>
        </authorList>
    </citation>
    <scope>NUCLEOTIDE SEQUENCE [LARGE SCALE GENOMIC DNA]</scope>
    <source>
        <strain evidence="3">F5</strain>
    </source>
</reference>
<proteinExistence type="predicted"/>
<organism evidence="2 3">
    <name type="scientific">Acidihalobacter yilgarnensis</name>
    <dbReference type="NCBI Taxonomy" id="2819280"/>
    <lineage>
        <taxon>Bacteria</taxon>
        <taxon>Pseudomonadati</taxon>
        <taxon>Pseudomonadota</taxon>
        <taxon>Gammaproteobacteria</taxon>
        <taxon>Chromatiales</taxon>
        <taxon>Ectothiorhodospiraceae</taxon>
        <taxon>Acidihalobacter</taxon>
    </lineage>
</organism>
<sequence>MSLFLELPFVLGLWCFTAAAMLLAAFLYVRRASRLDDEARKREREAYEAEIAAQQRREVLLER</sequence>
<keyword evidence="1" id="KW-0812">Transmembrane</keyword>
<accession>A0A1D8IMU8</accession>
<dbReference type="KEGG" id="aprs:BI364_07250"/>